<evidence type="ECO:0000256" key="5">
    <source>
        <dbReference type="ARBA" id="ARBA00023163"/>
    </source>
</evidence>
<evidence type="ECO:0000256" key="2">
    <source>
        <dbReference type="ARBA" id="ARBA00023015"/>
    </source>
</evidence>
<dbReference type="GO" id="GO:0001945">
    <property type="term" value="P:lymph vessel development"/>
    <property type="evidence" value="ECO:0007669"/>
    <property type="project" value="UniProtKB-ARBA"/>
</dbReference>
<evidence type="ECO:0000256" key="4">
    <source>
        <dbReference type="ARBA" id="ARBA00023155"/>
    </source>
</evidence>
<dbReference type="PANTHER" id="PTHR12198:SF5">
    <property type="entry name" value="PROSPERO HOMEOBOX PROTEIN 2"/>
    <property type="match status" value="1"/>
</dbReference>
<evidence type="ECO:0000256" key="6">
    <source>
        <dbReference type="ARBA" id="ARBA00023242"/>
    </source>
</evidence>
<evidence type="ECO:0000313" key="10">
    <source>
        <dbReference type="Proteomes" id="UP000694421"/>
    </source>
</evidence>
<dbReference type="GO" id="GO:0048598">
    <property type="term" value="P:embryonic morphogenesis"/>
    <property type="evidence" value="ECO:0007669"/>
    <property type="project" value="UniProtKB-ARBA"/>
</dbReference>
<dbReference type="Gene3D" id="1.10.10.500">
    <property type="entry name" value="Homeo-prospero domain"/>
    <property type="match status" value="1"/>
</dbReference>
<keyword evidence="3" id="KW-0238">DNA-binding</keyword>
<dbReference type="Proteomes" id="UP000694421">
    <property type="component" value="Unplaced"/>
</dbReference>
<dbReference type="GO" id="GO:0005634">
    <property type="term" value="C:nucleus"/>
    <property type="evidence" value="ECO:0007669"/>
    <property type="project" value="UniProtKB-SubCell"/>
</dbReference>
<proteinExistence type="predicted"/>
<organism evidence="9 10">
    <name type="scientific">Salvator merianae</name>
    <name type="common">Argentine black and white tegu</name>
    <name type="synonym">Tupinambis merianae</name>
    <dbReference type="NCBI Taxonomy" id="96440"/>
    <lineage>
        <taxon>Eukaryota</taxon>
        <taxon>Metazoa</taxon>
        <taxon>Chordata</taxon>
        <taxon>Craniata</taxon>
        <taxon>Vertebrata</taxon>
        <taxon>Euteleostomi</taxon>
        <taxon>Lepidosauria</taxon>
        <taxon>Squamata</taxon>
        <taxon>Bifurcata</taxon>
        <taxon>Unidentata</taxon>
        <taxon>Episquamata</taxon>
        <taxon>Laterata</taxon>
        <taxon>Teiioidea</taxon>
        <taxon>Teiidae</taxon>
        <taxon>Salvator</taxon>
    </lineage>
</organism>
<comment type="subcellular location">
    <subcellularLocation>
        <location evidence="1">Nucleus</location>
    </subcellularLocation>
</comment>
<dbReference type="GO" id="GO:0048646">
    <property type="term" value="P:anatomical structure formation involved in morphogenesis"/>
    <property type="evidence" value="ECO:0007669"/>
    <property type="project" value="UniProtKB-ARBA"/>
</dbReference>
<dbReference type="GO" id="GO:0031016">
    <property type="term" value="P:pancreas development"/>
    <property type="evidence" value="ECO:0007669"/>
    <property type="project" value="UniProtKB-ARBA"/>
</dbReference>
<keyword evidence="10" id="KW-1185">Reference proteome</keyword>
<evidence type="ECO:0000256" key="3">
    <source>
        <dbReference type="ARBA" id="ARBA00023125"/>
    </source>
</evidence>
<keyword evidence="4" id="KW-0371">Homeobox</keyword>
<dbReference type="OMA" id="YPIPPRM"/>
<feature type="compositionally biased region" description="Polar residues" evidence="7">
    <location>
        <begin position="191"/>
        <end position="203"/>
    </location>
</feature>
<keyword evidence="6" id="KW-0539">Nucleus</keyword>
<dbReference type="InterPro" id="IPR037131">
    <property type="entry name" value="Homeo_prospero_dom_sf"/>
</dbReference>
<dbReference type="PANTHER" id="PTHR12198">
    <property type="entry name" value="HOMEOBOX PROTEIN PROSPERO/PROX-1/CEH-26"/>
    <property type="match status" value="1"/>
</dbReference>
<reference evidence="9" key="1">
    <citation type="submission" date="2025-08" db="UniProtKB">
        <authorList>
            <consortium name="Ensembl"/>
        </authorList>
    </citation>
    <scope>IDENTIFICATION</scope>
</reference>
<dbReference type="GO" id="GO:0005737">
    <property type="term" value="C:cytoplasm"/>
    <property type="evidence" value="ECO:0007669"/>
    <property type="project" value="UniProtKB-ARBA"/>
</dbReference>
<dbReference type="GO" id="GO:0070365">
    <property type="term" value="P:hepatocyte differentiation"/>
    <property type="evidence" value="ECO:0007669"/>
    <property type="project" value="UniProtKB-ARBA"/>
</dbReference>
<name>A0A8D0C2F1_SALMN</name>
<accession>A0A8D0C2F1</accession>
<dbReference type="GO" id="GO:0070309">
    <property type="term" value="P:lens fiber cell morphogenesis"/>
    <property type="evidence" value="ECO:0007669"/>
    <property type="project" value="UniProtKB-ARBA"/>
</dbReference>
<evidence type="ECO:0000256" key="7">
    <source>
        <dbReference type="SAM" id="MobiDB-lite"/>
    </source>
</evidence>
<dbReference type="PROSITE" id="PS51818">
    <property type="entry name" value="HOMEO_PROSPERO"/>
    <property type="match status" value="1"/>
</dbReference>
<dbReference type="FunFam" id="1.10.10.500:FF:000001">
    <property type="entry name" value="Prospero homeobox protein 1"/>
    <property type="match status" value="1"/>
</dbReference>
<dbReference type="GeneTree" id="ENSGT00940000154790"/>
<dbReference type="InterPro" id="IPR039350">
    <property type="entry name" value="Prospero_homeodomain"/>
</dbReference>
<keyword evidence="2" id="KW-0805">Transcription regulation</keyword>
<evidence type="ECO:0000313" key="9">
    <source>
        <dbReference type="Ensembl" id="ENSSMRP00000016211.1"/>
    </source>
</evidence>
<reference evidence="9" key="2">
    <citation type="submission" date="2025-09" db="UniProtKB">
        <authorList>
            <consortium name="Ensembl"/>
        </authorList>
    </citation>
    <scope>IDENTIFICATION</scope>
</reference>
<evidence type="ECO:0000256" key="1">
    <source>
        <dbReference type="ARBA" id="ARBA00004123"/>
    </source>
</evidence>
<feature type="domain" description="Prospero" evidence="8">
    <location>
        <begin position="409"/>
        <end position="567"/>
    </location>
</feature>
<dbReference type="GO" id="GO:0000981">
    <property type="term" value="F:DNA-binding transcription factor activity, RNA polymerase II-specific"/>
    <property type="evidence" value="ECO:0007669"/>
    <property type="project" value="TreeGrafter"/>
</dbReference>
<keyword evidence="5" id="KW-0804">Transcription</keyword>
<dbReference type="InterPro" id="IPR009057">
    <property type="entry name" value="Homeodomain-like_sf"/>
</dbReference>
<dbReference type="GO" id="GO:0007417">
    <property type="term" value="P:central nervous system development"/>
    <property type="evidence" value="ECO:0007669"/>
    <property type="project" value="UniProtKB-ARBA"/>
</dbReference>
<protein>
    <submittedName>
        <fullName evidence="9">Prospero homeobox 2</fullName>
    </submittedName>
</protein>
<feature type="region of interest" description="Disordered" evidence="7">
    <location>
        <begin position="191"/>
        <end position="227"/>
    </location>
</feature>
<dbReference type="AlphaFoldDB" id="A0A8D0C2F1"/>
<dbReference type="GO" id="GO:0035295">
    <property type="term" value="P:tube development"/>
    <property type="evidence" value="ECO:0007669"/>
    <property type="project" value="UniProtKB-ARBA"/>
</dbReference>
<dbReference type="SUPFAM" id="SSF46689">
    <property type="entry name" value="Homeodomain-like"/>
    <property type="match status" value="1"/>
</dbReference>
<dbReference type="GO" id="GO:0000978">
    <property type="term" value="F:RNA polymerase II cis-regulatory region sequence-specific DNA binding"/>
    <property type="evidence" value="ECO:0007669"/>
    <property type="project" value="TreeGrafter"/>
</dbReference>
<dbReference type="GO" id="GO:0060042">
    <property type="term" value="P:retina morphogenesis in camera-type eye"/>
    <property type="evidence" value="ECO:0007669"/>
    <property type="project" value="UniProtKB-ARBA"/>
</dbReference>
<sequence>AQHTLKPLLPVENRFCTHLLSQPEANCELYSSFLLPASSQKTELLLQGLGHGTSSREAFTLSQPSVCDLDSSRQFQNEHLQAKRARVENIIQGMSTMPNPPIMSGALGGSNQLRAQDVKVNCRENKRKQKLPQQQNLQDAALARSGKSSIHADECFQLKKQLHVLQHQLKQIQERFLQPEKTMDLVRGNIGQSLDSDNPTFVSDQGKDNLWRRTPQTQESESSDKEAEMVDFHAMTSEERILSDILKHELIQVVTQAVDSVMRKVLTKSPSLQTQVPTAAPGTQSCTGIELARAGQSGSHNWLPKVSSHKTSIEKPPDFSTCPLHSKIERKPCQGPLMNCPLATSTDVQGSGILSQMLLCGQNGHWNSSPPESLDTPIQPIKLKSSVMRHHRHSKPYKPAEMEHLASLPETLTPGHLKKAKLMFFFSRYPASSLLKAYFLDVQFTRCITSQLIKWFSNFREFYYIQMEKFARQAILEGITNPSDLIVTRNSELFRILNIHYNKGNDFEVPDGFLDVASLTLQEFFSAVMAGKDMDPSWKKPIYKIISKLDREIPDAFKSSSCPRELISS</sequence>
<dbReference type="InterPro" id="IPR023082">
    <property type="entry name" value="Homeo_prospero_dom"/>
</dbReference>
<dbReference type="Ensembl" id="ENSSMRT00000018933.1">
    <property type="protein sequence ID" value="ENSSMRP00000016211.1"/>
    <property type="gene ID" value="ENSSMRG00000012610.1"/>
</dbReference>
<dbReference type="Pfam" id="PF05044">
    <property type="entry name" value="HPD"/>
    <property type="match status" value="1"/>
</dbReference>
<evidence type="ECO:0000259" key="8">
    <source>
        <dbReference type="PROSITE" id="PS51818"/>
    </source>
</evidence>